<dbReference type="KEGG" id="carm:CARM_0947"/>
<dbReference type="UniPathway" id="UPA00035">
    <property type="reaction ID" value="UER00043"/>
</dbReference>
<dbReference type="AlphaFoldDB" id="A0A7L5HNZ5"/>
<dbReference type="InterPro" id="IPR013798">
    <property type="entry name" value="Indole-3-glycerol_P_synth_dom"/>
</dbReference>
<dbReference type="PANTHER" id="PTHR22854:SF2">
    <property type="entry name" value="INDOLE-3-GLYCEROL-PHOSPHATE SYNTHASE"/>
    <property type="match status" value="1"/>
</dbReference>
<organism evidence="10 11">
    <name type="scientific">Campylobacter armoricus</name>
    <dbReference type="NCBI Taxonomy" id="2505970"/>
    <lineage>
        <taxon>Bacteria</taxon>
        <taxon>Pseudomonadati</taxon>
        <taxon>Campylobacterota</taxon>
        <taxon>Epsilonproteobacteria</taxon>
        <taxon>Campylobacterales</taxon>
        <taxon>Campylobacteraceae</taxon>
        <taxon>Campylobacter</taxon>
    </lineage>
</organism>
<dbReference type="GeneID" id="56586689"/>
<keyword evidence="5" id="KW-0210">Decarboxylase</keyword>
<evidence type="ECO:0000256" key="6">
    <source>
        <dbReference type="ARBA" id="ARBA00022822"/>
    </source>
</evidence>
<dbReference type="SUPFAM" id="SSF51366">
    <property type="entry name" value="Ribulose-phoshate binding barrel"/>
    <property type="match status" value="1"/>
</dbReference>
<dbReference type="GO" id="GO:0000162">
    <property type="term" value="P:L-tryptophan biosynthetic process"/>
    <property type="evidence" value="ECO:0007669"/>
    <property type="project" value="UniProtKB-UniPathway"/>
</dbReference>
<dbReference type="PANTHER" id="PTHR22854">
    <property type="entry name" value="TRYPTOPHAN BIOSYNTHESIS PROTEIN"/>
    <property type="match status" value="1"/>
</dbReference>
<dbReference type="EC" id="4.1.1.48" evidence="3"/>
<name>A0A7L5HNZ5_9BACT</name>
<evidence type="ECO:0000256" key="7">
    <source>
        <dbReference type="ARBA" id="ARBA00023141"/>
    </source>
</evidence>
<dbReference type="GO" id="GO:0004640">
    <property type="term" value="F:phosphoribosylanthranilate isomerase activity"/>
    <property type="evidence" value="ECO:0007669"/>
    <property type="project" value="TreeGrafter"/>
</dbReference>
<keyword evidence="7" id="KW-0057">Aromatic amino acid biosynthesis</keyword>
<evidence type="ECO:0000256" key="1">
    <source>
        <dbReference type="ARBA" id="ARBA00001633"/>
    </source>
</evidence>
<evidence type="ECO:0000313" key="11">
    <source>
        <dbReference type="Proteomes" id="UP000509246"/>
    </source>
</evidence>
<sequence>MFEKINLKDYFLKTQTILQTKKTNFSYEMLGRSLAANAFYPKDIYTLLLEQKLSTFLYTNNLNLKQNDFDGIIIPTSPLEKQDIQNISFFRRYHHEKPIIQFDFIFDEYQILESLVYGADAFIIFPKMLKILQLKKLYNFAIHLGLEAIFYIENKKDLNNAILAGARIFLVNDEKLLPLIPKNKALISKNIKNLHACIKDG</sequence>
<feature type="domain" description="Indole-3-glycerol phosphate synthase" evidence="9">
    <location>
        <begin position="95"/>
        <end position="176"/>
    </location>
</feature>
<evidence type="ECO:0000259" key="9">
    <source>
        <dbReference type="Pfam" id="PF00218"/>
    </source>
</evidence>
<comment type="pathway">
    <text evidence="2">Amino-acid biosynthesis; L-tryptophan biosynthesis; L-tryptophan from chorismate: step 4/5.</text>
</comment>
<dbReference type="InterPro" id="IPR011060">
    <property type="entry name" value="RibuloseP-bd_barrel"/>
</dbReference>
<proteinExistence type="predicted"/>
<reference evidence="10 11" key="1">
    <citation type="submission" date="2020-05" db="EMBL/GenBank/DDBJ databases">
        <title>Complete genome sequencing of Campylobacter and Arcobacter type strains.</title>
        <authorList>
            <person name="Miller W.G."/>
            <person name="Yee E."/>
        </authorList>
    </citation>
    <scope>NUCLEOTIDE SEQUENCE [LARGE SCALE GENOMIC DNA]</scope>
    <source>
        <strain evidence="10 11">CCUG 73571</strain>
    </source>
</reference>
<evidence type="ECO:0000256" key="4">
    <source>
        <dbReference type="ARBA" id="ARBA00022605"/>
    </source>
</evidence>
<gene>
    <name evidence="10" type="ORF">CARM_0947</name>
</gene>
<evidence type="ECO:0000256" key="8">
    <source>
        <dbReference type="ARBA" id="ARBA00023239"/>
    </source>
</evidence>
<keyword evidence="8" id="KW-0456">Lyase</keyword>
<keyword evidence="11" id="KW-1185">Reference proteome</keyword>
<accession>A0A7L5HNZ5</accession>
<evidence type="ECO:0000256" key="2">
    <source>
        <dbReference type="ARBA" id="ARBA00004696"/>
    </source>
</evidence>
<dbReference type="Gene3D" id="3.20.20.70">
    <property type="entry name" value="Aldolase class I"/>
    <property type="match status" value="1"/>
</dbReference>
<dbReference type="OrthoDB" id="9804217at2"/>
<comment type="catalytic activity">
    <reaction evidence="1">
        <text>1-(2-carboxyphenylamino)-1-deoxy-D-ribulose 5-phosphate + H(+) = (1S,2R)-1-C-(indol-3-yl)glycerol 3-phosphate + CO2 + H2O</text>
        <dbReference type="Rhea" id="RHEA:23476"/>
        <dbReference type="ChEBI" id="CHEBI:15377"/>
        <dbReference type="ChEBI" id="CHEBI:15378"/>
        <dbReference type="ChEBI" id="CHEBI:16526"/>
        <dbReference type="ChEBI" id="CHEBI:58613"/>
        <dbReference type="ChEBI" id="CHEBI:58866"/>
        <dbReference type="EC" id="4.1.1.48"/>
    </reaction>
</comment>
<dbReference type="GO" id="GO:0004425">
    <property type="term" value="F:indole-3-glycerol-phosphate synthase activity"/>
    <property type="evidence" value="ECO:0007669"/>
    <property type="project" value="UniProtKB-EC"/>
</dbReference>
<dbReference type="InterPro" id="IPR045186">
    <property type="entry name" value="Indole-3-glycerol_P_synth"/>
</dbReference>
<dbReference type="RefSeq" id="WP_139425514.1">
    <property type="nucleotide sequence ID" value="NZ_CBCSFY010000002.1"/>
</dbReference>
<dbReference type="Pfam" id="PF00218">
    <property type="entry name" value="IGPS"/>
    <property type="match status" value="1"/>
</dbReference>
<evidence type="ECO:0000256" key="3">
    <source>
        <dbReference type="ARBA" id="ARBA00012362"/>
    </source>
</evidence>
<keyword evidence="4" id="KW-0028">Amino-acid biosynthesis</keyword>
<evidence type="ECO:0000256" key="5">
    <source>
        <dbReference type="ARBA" id="ARBA00022793"/>
    </source>
</evidence>
<dbReference type="EMBL" id="CP053825">
    <property type="protein sequence ID" value="QKF79852.1"/>
    <property type="molecule type" value="Genomic_DNA"/>
</dbReference>
<dbReference type="Proteomes" id="UP000509246">
    <property type="component" value="Chromosome"/>
</dbReference>
<dbReference type="InterPro" id="IPR013785">
    <property type="entry name" value="Aldolase_TIM"/>
</dbReference>
<evidence type="ECO:0000313" key="10">
    <source>
        <dbReference type="EMBL" id="QKF79852.1"/>
    </source>
</evidence>
<keyword evidence="6" id="KW-0822">Tryptophan biosynthesis</keyword>
<protein>
    <recommendedName>
        <fullName evidence="3">indole-3-glycerol-phosphate synthase</fullName>
        <ecNumber evidence="3">4.1.1.48</ecNumber>
    </recommendedName>
</protein>